<dbReference type="EMBL" id="QXGD01001829">
    <property type="protein sequence ID" value="KAE9198271.1"/>
    <property type="molecule type" value="Genomic_DNA"/>
</dbReference>
<feature type="compositionally biased region" description="Acidic residues" evidence="1">
    <location>
        <begin position="451"/>
        <end position="468"/>
    </location>
</feature>
<evidence type="ECO:0000313" key="3">
    <source>
        <dbReference type="EMBL" id="KAE9084844.1"/>
    </source>
</evidence>
<evidence type="ECO:0000313" key="2">
    <source>
        <dbReference type="EMBL" id="KAE9072893.1"/>
    </source>
</evidence>
<proteinExistence type="predicted"/>
<organism evidence="5 6">
    <name type="scientific">Phytophthora fragariae</name>
    <dbReference type="NCBI Taxonomy" id="53985"/>
    <lineage>
        <taxon>Eukaryota</taxon>
        <taxon>Sar</taxon>
        <taxon>Stramenopiles</taxon>
        <taxon>Oomycota</taxon>
        <taxon>Peronosporomycetes</taxon>
        <taxon>Peronosporales</taxon>
        <taxon>Peronosporaceae</taxon>
        <taxon>Phytophthora</taxon>
    </lineage>
</organism>
<accession>A0A6A4BLN8</accession>
<comment type="caution">
    <text evidence="5">The sequence shown here is derived from an EMBL/GenBank/DDBJ whole genome shotgun (WGS) entry which is preliminary data.</text>
</comment>
<feature type="region of interest" description="Disordered" evidence="1">
    <location>
        <begin position="128"/>
        <end position="157"/>
    </location>
</feature>
<dbReference type="EMBL" id="QXFZ01002895">
    <property type="protein sequence ID" value="KAE9072893.1"/>
    <property type="molecule type" value="Genomic_DNA"/>
</dbReference>
<protein>
    <submittedName>
        <fullName evidence="5">Uncharacterized protein</fullName>
    </submittedName>
</protein>
<evidence type="ECO:0000256" key="1">
    <source>
        <dbReference type="SAM" id="MobiDB-lite"/>
    </source>
</evidence>
<dbReference type="Proteomes" id="UP000441208">
    <property type="component" value="Unassembled WGS sequence"/>
</dbReference>
<dbReference type="Proteomes" id="UP000440367">
    <property type="component" value="Unassembled WGS sequence"/>
</dbReference>
<feature type="compositionally biased region" description="Low complexity" evidence="1">
    <location>
        <begin position="269"/>
        <end position="281"/>
    </location>
</feature>
<feature type="compositionally biased region" description="Acidic residues" evidence="1">
    <location>
        <begin position="357"/>
        <end position="388"/>
    </location>
</feature>
<feature type="compositionally biased region" description="Acidic residues" evidence="1">
    <location>
        <begin position="476"/>
        <end position="489"/>
    </location>
</feature>
<reference evidence="6 7" key="1">
    <citation type="submission" date="2018-08" db="EMBL/GenBank/DDBJ databases">
        <title>Genomic investigation of the strawberry pathogen Phytophthora fragariae indicates pathogenicity is determined by transcriptional variation in three key races.</title>
        <authorList>
            <person name="Adams T.M."/>
            <person name="Armitage A.D."/>
            <person name="Sobczyk M.K."/>
            <person name="Bates H.J."/>
            <person name="Dunwell J.M."/>
            <person name="Nellist C.F."/>
            <person name="Harrison R.J."/>
        </authorList>
    </citation>
    <scope>NUCLEOTIDE SEQUENCE [LARGE SCALE GENOMIC DNA]</scope>
    <source>
        <strain evidence="5 6">A4</strain>
        <strain evidence="4 7">BC-1</strain>
        <strain evidence="2 8">NOV-71</strain>
        <strain evidence="3 9">ONT-3</strain>
    </source>
</reference>
<evidence type="ECO:0000313" key="5">
    <source>
        <dbReference type="EMBL" id="KAE9276982.1"/>
    </source>
</evidence>
<evidence type="ECO:0000313" key="8">
    <source>
        <dbReference type="Proteomes" id="UP000441208"/>
    </source>
</evidence>
<evidence type="ECO:0000313" key="6">
    <source>
        <dbReference type="Proteomes" id="UP000437068"/>
    </source>
</evidence>
<dbReference type="AlphaFoldDB" id="A0A6A4BLN8"/>
<evidence type="ECO:0000313" key="4">
    <source>
        <dbReference type="EMBL" id="KAE9198271.1"/>
    </source>
</evidence>
<dbReference type="EMBL" id="QXGE01003117">
    <property type="protein sequence ID" value="KAE9276982.1"/>
    <property type="molecule type" value="Genomic_DNA"/>
</dbReference>
<dbReference type="Proteomes" id="UP000437068">
    <property type="component" value="Unassembled WGS sequence"/>
</dbReference>
<feature type="compositionally biased region" description="Low complexity" evidence="1">
    <location>
        <begin position="65"/>
        <end position="75"/>
    </location>
</feature>
<sequence>MDFNTIWPLLRKEQWQWKPATKLQVHSNYVKPGCSVKSGKQGVDYFNGEDELLASKYDSSGCPDTPKTTRARPTTTKPPPTKRPKKPAMVSKTPKATAPKPPKKRTKKQIAEEAEIRRRELAAFGKVWGQHNSTAVDGQAVEPPQAEPATVARSPIDPSILEAYADANAIPPASADKSGVPTAANDDANAIAPASADKSGVPPAANADANASAPASADKSGVPPAANADANASAPASADKSGVPPAANADANASAPASADKSGAPPPGNADANASAPASADKTGVPPAANADTNVISPLNGDDPSAPAATDPESGAASTENTDMLREATAADAGIVSAETGNDSRISNEAVDRSCIEEESIDDASDVGSEDEAYEPDVDDDNEDEELNVSDHEEEKQNDVHRGGGSDEPVRQGEESSRGAHYDSRRLLQDSAGSSPLRFDFIDSLDPSIVDGDDDTYLETDGEGDDDRAEAASTGDDSDSDMPEAELCETDSLQRESSRVAKLMNDSEQERLHMSVQGSSDVYNNDQLDQMKKDGWDVLPDNVAAKIVDDPVVDKMYAGYCGPS</sequence>
<dbReference type="Proteomes" id="UP000488956">
    <property type="component" value="Unassembled WGS sequence"/>
</dbReference>
<evidence type="ECO:0000313" key="7">
    <source>
        <dbReference type="Proteomes" id="UP000440367"/>
    </source>
</evidence>
<name>A0A6A4BLN8_9STRA</name>
<feature type="compositionally biased region" description="Low complexity" evidence="1">
    <location>
        <begin position="183"/>
        <end position="260"/>
    </location>
</feature>
<feature type="region of interest" description="Disordered" evidence="1">
    <location>
        <begin position="55"/>
        <end position="113"/>
    </location>
</feature>
<dbReference type="EMBL" id="QXFX01001780">
    <property type="protein sequence ID" value="KAE9084844.1"/>
    <property type="molecule type" value="Genomic_DNA"/>
</dbReference>
<feature type="compositionally biased region" description="Basic and acidic residues" evidence="1">
    <location>
        <begin position="389"/>
        <end position="428"/>
    </location>
</feature>
<evidence type="ECO:0000313" key="9">
    <source>
        <dbReference type="Proteomes" id="UP000488956"/>
    </source>
</evidence>
<feature type="region of interest" description="Disordered" evidence="1">
    <location>
        <begin position="171"/>
        <end position="496"/>
    </location>
</feature>
<gene>
    <name evidence="5" type="ORF">PF001_g25875</name>
    <name evidence="4" type="ORF">PF002_g22495</name>
    <name evidence="2" type="ORF">PF007_g26011</name>
    <name evidence="3" type="ORF">PF010_g20679</name>
</gene>